<gene>
    <name evidence="1" type="ORF">FD14_GL001703</name>
</gene>
<proteinExistence type="predicted"/>
<sequence length="272" mass="30448">MDNLKKRNWWLLMGIVLGIVGIAGWQAPSAQAASVKVLKKKAYSDLAMHAKTTKTAYMWDLKHSKHIHNLKNYPKTTWYLSKSYKLRIGKTTGIYYRVKNNTGKIEGLVWRDYLTKGDNPNDALAKNPLVKSYGGGLAGIKSAREAAKLQVDILALFPGTILNDQYTTDARNDLNAGINRTNNYSATNKNKQAVGIFSAYNWTKTTSKTDFVKLVKAGLENQGYTTAKRNQFKGYQIGVYATPHGYDSNYKNWLSGYGSWGIYLVPTQNALN</sequence>
<reference evidence="1 2" key="1">
    <citation type="journal article" date="2015" name="Genome Announc.">
        <title>Expanding the biotechnology potential of lactobacilli through comparative genomics of 213 strains and associated genera.</title>
        <authorList>
            <person name="Sun Z."/>
            <person name="Harris H.M."/>
            <person name="McCann A."/>
            <person name="Guo C."/>
            <person name="Argimon S."/>
            <person name="Zhang W."/>
            <person name="Yang X."/>
            <person name="Jeffery I.B."/>
            <person name="Cooney J.C."/>
            <person name="Kagawa T.F."/>
            <person name="Liu W."/>
            <person name="Song Y."/>
            <person name="Salvetti E."/>
            <person name="Wrobel A."/>
            <person name="Rasinkangas P."/>
            <person name="Parkhill J."/>
            <person name="Rea M.C."/>
            <person name="O'Sullivan O."/>
            <person name="Ritari J."/>
            <person name="Douillard F.P."/>
            <person name="Paul Ross R."/>
            <person name="Yang R."/>
            <person name="Briner A.E."/>
            <person name="Felis G.E."/>
            <person name="de Vos W.M."/>
            <person name="Barrangou R."/>
            <person name="Klaenhammer T.R."/>
            <person name="Caufield P.W."/>
            <person name="Cui Y."/>
            <person name="Zhang H."/>
            <person name="O'Toole P.W."/>
        </authorList>
    </citation>
    <scope>NUCLEOTIDE SEQUENCE [LARGE SCALE GENOMIC DNA]</scope>
    <source>
        <strain evidence="1 2">DSM 23365</strain>
    </source>
</reference>
<accession>A0A0R2ESK9</accession>
<name>A0A0R2ESK9_9LACO</name>
<keyword evidence="2" id="KW-1185">Reference proteome</keyword>
<evidence type="ECO:0000313" key="1">
    <source>
        <dbReference type="EMBL" id="KRN19294.1"/>
    </source>
</evidence>
<dbReference type="AlphaFoldDB" id="A0A0R2ESK9"/>
<organism evidence="1 2">
    <name type="scientific">Secundilactobacillus similis DSM 23365 = JCM 2765</name>
    <dbReference type="NCBI Taxonomy" id="1423804"/>
    <lineage>
        <taxon>Bacteria</taxon>
        <taxon>Bacillati</taxon>
        <taxon>Bacillota</taxon>
        <taxon>Bacilli</taxon>
        <taxon>Lactobacillales</taxon>
        <taxon>Lactobacillaceae</taxon>
        <taxon>Secundilactobacillus</taxon>
    </lineage>
</organism>
<evidence type="ECO:0008006" key="3">
    <source>
        <dbReference type="Google" id="ProtNLM"/>
    </source>
</evidence>
<dbReference type="PATRIC" id="fig|1423804.4.peg.1843"/>
<dbReference type="EMBL" id="AYZM01000138">
    <property type="protein sequence ID" value="KRN19294.1"/>
    <property type="molecule type" value="Genomic_DNA"/>
</dbReference>
<protein>
    <recommendedName>
        <fullName evidence="3">D-alanyl-D-alanine carboxypeptidase</fullName>
    </recommendedName>
</protein>
<dbReference type="Proteomes" id="UP000051442">
    <property type="component" value="Unassembled WGS sequence"/>
</dbReference>
<comment type="caution">
    <text evidence="1">The sequence shown here is derived from an EMBL/GenBank/DDBJ whole genome shotgun (WGS) entry which is preliminary data.</text>
</comment>
<evidence type="ECO:0000313" key="2">
    <source>
        <dbReference type="Proteomes" id="UP000051442"/>
    </source>
</evidence>